<dbReference type="GO" id="GO:0009298">
    <property type="term" value="P:GDP-mannose biosynthetic process"/>
    <property type="evidence" value="ECO:0007669"/>
    <property type="project" value="TreeGrafter"/>
</dbReference>
<dbReference type="CDD" id="cd02213">
    <property type="entry name" value="cupin_PMI_typeII_C"/>
    <property type="match status" value="1"/>
</dbReference>
<proteinExistence type="predicted"/>
<evidence type="ECO:0000259" key="1">
    <source>
        <dbReference type="Pfam" id="PF01050"/>
    </source>
</evidence>
<dbReference type="HOGENOM" id="CLU_035527_4_1_3"/>
<dbReference type="EMBL" id="CP000828">
    <property type="protein sequence ID" value="ABW26446.1"/>
    <property type="molecule type" value="Genomic_DNA"/>
</dbReference>
<dbReference type="GO" id="GO:0004475">
    <property type="term" value="F:mannose-1-phosphate guanylyltransferase (GTP) activity"/>
    <property type="evidence" value="ECO:0007669"/>
    <property type="project" value="TreeGrafter"/>
</dbReference>
<sequence>MSNFPMSAHPTPIRKNAHLEQQPWGTLTILDTGPSYQIKRLEVNPGQSLGRQLHQHLNIHWIVVAGLAKVTDNTKKMLLGADQSWYVPRQTCHCLENPGRFPLTLMAVEHCVFLGEGDSLQGSVGYLCSA</sequence>
<dbReference type="PANTHER" id="PTHR46390">
    <property type="entry name" value="MANNOSE-1-PHOSPHATE GUANYLYLTRANSFERASE"/>
    <property type="match status" value="1"/>
</dbReference>
<dbReference type="InterPro" id="IPR001538">
    <property type="entry name" value="Man6P_isomerase-2_C"/>
</dbReference>
<dbReference type="RefSeq" id="WP_012161978.1">
    <property type="nucleotide sequence ID" value="NC_009925.1"/>
</dbReference>
<dbReference type="KEGG" id="amr:AM1_1415"/>
<dbReference type="SUPFAM" id="SSF51182">
    <property type="entry name" value="RmlC-like cupins"/>
    <property type="match status" value="1"/>
</dbReference>
<dbReference type="InterPro" id="IPR011051">
    <property type="entry name" value="RmlC_Cupin_sf"/>
</dbReference>
<gene>
    <name evidence="2" type="ordered locus">AM1_1415</name>
</gene>
<dbReference type="Proteomes" id="UP000000268">
    <property type="component" value="Chromosome"/>
</dbReference>
<organism evidence="2 3">
    <name type="scientific">Acaryochloris marina (strain MBIC 11017)</name>
    <dbReference type="NCBI Taxonomy" id="329726"/>
    <lineage>
        <taxon>Bacteria</taxon>
        <taxon>Bacillati</taxon>
        <taxon>Cyanobacteriota</taxon>
        <taxon>Cyanophyceae</taxon>
        <taxon>Acaryochloridales</taxon>
        <taxon>Acaryochloridaceae</taxon>
        <taxon>Acaryochloris</taxon>
    </lineage>
</organism>
<dbReference type="GO" id="GO:0016853">
    <property type="term" value="F:isomerase activity"/>
    <property type="evidence" value="ECO:0007669"/>
    <property type="project" value="UniProtKB-KW"/>
</dbReference>
<evidence type="ECO:0000313" key="2">
    <source>
        <dbReference type="EMBL" id="ABW26446.1"/>
    </source>
</evidence>
<evidence type="ECO:0000313" key="3">
    <source>
        <dbReference type="Proteomes" id="UP000000268"/>
    </source>
</evidence>
<name>B0C6M5_ACAM1</name>
<accession>B0C6M5</accession>
<dbReference type="InterPro" id="IPR051161">
    <property type="entry name" value="Mannose-6P_isomerase_type2"/>
</dbReference>
<dbReference type="OrthoDB" id="9806359at2"/>
<dbReference type="InterPro" id="IPR014710">
    <property type="entry name" value="RmlC-like_jellyroll"/>
</dbReference>
<dbReference type="Pfam" id="PF01050">
    <property type="entry name" value="MannoseP_isomer"/>
    <property type="match status" value="1"/>
</dbReference>
<dbReference type="eggNOG" id="COG0662">
    <property type="taxonomic scope" value="Bacteria"/>
</dbReference>
<feature type="domain" description="Mannose-6-phosphate isomerase type II C-terminal" evidence="1">
    <location>
        <begin position="21"/>
        <end position="118"/>
    </location>
</feature>
<dbReference type="STRING" id="329726.AM1_1415"/>
<dbReference type="Gene3D" id="2.60.120.10">
    <property type="entry name" value="Jelly Rolls"/>
    <property type="match status" value="1"/>
</dbReference>
<keyword evidence="2" id="KW-0413">Isomerase</keyword>
<dbReference type="PANTHER" id="PTHR46390:SF1">
    <property type="entry name" value="MANNOSE-1-PHOSPHATE GUANYLYLTRANSFERASE"/>
    <property type="match status" value="1"/>
</dbReference>
<dbReference type="GO" id="GO:0005976">
    <property type="term" value="P:polysaccharide metabolic process"/>
    <property type="evidence" value="ECO:0007669"/>
    <property type="project" value="InterPro"/>
</dbReference>
<reference evidence="2 3" key="1">
    <citation type="journal article" date="2008" name="Proc. Natl. Acad. Sci. U.S.A.">
        <title>Niche adaptation and genome expansion in the chlorophyll d-producing cyanobacterium Acaryochloris marina.</title>
        <authorList>
            <person name="Swingley W.D."/>
            <person name="Chen M."/>
            <person name="Cheung P.C."/>
            <person name="Conrad A.L."/>
            <person name="Dejesa L.C."/>
            <person name="Hao J."/>
            <person name="Honchak B.M."/>
            <person name="Karbach L.E."/>
            <person name="Kurdoglu A."/>
            <person name="Lahiri S."/>
            <person name="Mastrian S.D."/>
            <person name="Miyashita H."/>
            <person name="Page L."/>
            <person name="Ramakrishna P."/>
            <person name="Satoh S."/>
            <person name="Sattley W.M."/>
            <person name="Shimada Y."/>
            <person name="Taylor H.L."/>
            <person name="Tomo T."/>
            <person name="Tsuchiya T."/>
            <person name="Wang Z.T."/>
            <person name="Raymond J."/>
            <person name="Mimuro M."/>
            <person name="Blankenship R.E."/>
            <person name="Touchman J.W."/>
        </authorList>
    </citation>
    <scope>NUCLEOTIDE SEQUENCE [LARGE SCALE GENOMIC DNA]</scope>
    <source>
        <strain evidence="3">MBIC 11017</strain>
    </source>
</reference>
<protein>
    <submittedName>
        <fullName evidence="2">Mannose-6-phosphate isomerase</fullName>
    </submittedName>
</protein>
<keyword evidence="3" id="KW-1185">Reference proteome</keyword>
<dbReference type="AlphaFoldDB" id="B0C6M5"/>